<gene>
    <name evidence="2" type="primary">PmUG01_00030200</name>
    <name evidence="2" type="ORF">PMUG01_00030200</name>
</gene>
<reference evidence="2 3" key="1">
    <citation type="submission" date="2016-06" db="EMBL/GenBank/DDBJ databases">
        <authorList>
            <consortium name="Pathogen Informatics"/>
        </authorList>
    </citation>
    <scope>NUCLEOTIDE SEQUENCE [LARGE SCALE GENOMIC DNA]</scope>
</reference>
<dbReference type="RefSeq" id="XP_028858882.1">
    <property type="nucleotide sequence ID" value="XM_029005132.1"/>
</dbReference>
<dbReference type="Proteomes" id="UP000219813">
    <property type="component" value="Unassembled WGS sequence"/>
</dbReference>
<proteinExistence type="predicted"/>
<keyword evidence="1" id="KW-1133">Transmembrane helix</keyword>
<keyword evidence="1" id="KW-0812">Transmembrane</keyword>
<feature type="transmembrane region" description="Helical" evidence="1">
    <location>
        <begin position="162"/>
        <end position="181"/>
    </location>
</feature>
<evidence type="ECO:0000313" key="2">
    <source>
        <dbReference type="EMBL" id="SBT85474.1"/>
    </source>
</evidence>
<evidence type="ECO:0000313" key="3">
    <source>
        <dbReference type="Proteomes" id="UP000219813"/>
    </source>
</evidence>
<protein>
    <submittedName>
        <fullName evidence="2">PIR protein</fullName>
    </submittedName>
</protein>
<dbReference type="VEuPathDB" id="PlasmoDB:PmUG01_00030200"/>
<organism evidence="2 3">
    <name type="scientific">Plasmodium malariae</name>
    <dbReference type="NCBI Taxonomy" id="5858"/>
    <lineage>
        <taxon>Eukaryota</taxon>
        <taxon>Sar</taxon>
        <taxon>Alveolata</taxon>
        <taxon>Apicomplexa</taxon>
        <taxon>Aconoidasida</taxon>
        <taxon>Haemosporida</taxon>
        <taxon>Plasmodiidae</taxon>
        <taxon>Plasmodium</taxon>
        <taxon>Plasmodium (Plasmodium)</taxon>
    </lineage>
</organism>
<dbReference type="AlphaFoldDB" id="A0A1D3JGT4"/>
<evidence type="ECO:0000256" key="1">
    <source>
        <dbReference type="SAM" id="Phobius"/>
    </source>
</evidence>
<keyword evidence="3" id="KW-1185">Reference proteome</keyword>
<accession>A0A1D3JGT4</accession>
<sequence length="232" mass="26969">MVKLKTSKIEKLRLFFEEDYKPSDFTEKFSSFSSLEGIHENLYKIGYMLYNNFKNRHVYPGLIDCTDSECGSFSISDTDYCELLNEWLNNKKNKYIIEGSNCEDNTQLWEKHIEELWEQIKIYIKDMFLCERNKTIYTCSISPELKTASPDLKTASPDLKTALSVGFTLLGTCLISFFFLYKFSPLGTWINNNINKKKRITKNIFSEESSGSLERSSKNGEITIGYHFVEDS</sequence>
<keyword evidence="1" id="KW-0472">Membrane</keyword>
<dbReference type="KEGG" id="pmal:PMUG01_00030200"/>
<name>A0A1D3JGT4_PLAMA</name>
<dbReference type="OrthoDB" id="381509at2759"/>
<dbReference type="EMBL" id="FLRL01000005">
    <property type="protein sequence ID" value="SBT85474.1"/>
    <property type="molecule type" value="Genomic_DNA"/>
</dbReference>
<dbReference type="GeneID" id="39865762"/>